<dbReference type="PANTHER" id="PTHR46360">
    <property type="entry name" value="DISKS LARGE HOMOLOG 5"/>
    <property type="match status" value="1"/>
</dbReference>
<evidence type="ECO:0000256" key="1">
    <source>
        <dbReference type="SAM" id="MobiDB-lite"/>
    </source>
</evidence>
<feature type="non-terminal residue" evidence="2">
    <location>
        <position position="1"/>
    </location>
</feature>
<protein>
    <submittedName>
        <fullName evidence="2">Uncharacterized protein</fullName>
    </submittedName>
</protein>
<dbReference type="PANTHER" id="PTHR46360:SF1">
    <property type="entry name" value="DISKS LARGE HOMOLOG 5"/>
    <property type="match status" value="1"/>
</dbReference>
<proteinExistence type="predicted"/>
<dbReference type="InterPro" id="IPR053004">
    <property type="entry name" value="MAGUK_Signaling_Regulators"/>
</dbReference>
<organism evidence="2">
    <name type="scientific">Cyprideis torosa</name>
    <dbReference type="NCBI Taxonomy" id="163714"/>
    <lineage>
        <taxon>Eukaryota</taxon>
        <taxon>Metazoa</taxon>
        <taxon>Ecdysozoa</taxon>
        <taxon>Arthropoda</taxon>
        <taxon>Crustacea</taxon>
        <taxon>Oligostraca</taxon>
        <taxon>Ostracoda</taxon>
        <taxon>Podocopa</taxon>
        <taxon>Podocopida</taxon>
        <taxon>Cytherocopina</taxon>
        <taxon>Cytheroidea</taxon>
        <taxon>Cytherideidae</taxon>
        <taxon>Cyprideis</taxon>
    </lineage>
</organism>
<dbReference type="AlphaFoldDB" id="A0A7R8WV60"/>
<reference evidence="2" key="1">
    <citation type="submission" date="2020-11" db="EMBL/GenBank/DDBJ databases">
        <authorList>
            <person name="Tran Van P."/>
        </authorList>
    </citation>
    <scope>NUCLEOTIDE SEQUENCE</scope>
</reference>
<accession>A0A7R8WV60</accession>
<feature type="compositionally biased region" description="Polar residues" evidence="1">
    <location>
        <begin position="62"/>
        <end position="76"/>
    </location>
</feature>
<sequence length="147" mass="16144">VGDHLLEVCGINMRKATYDLAASVLRQLRESITMLVEYCPEKLQESLESSCSMSSDEEDNSPTPCNSPKSSRPQTQLLLEDVSPSATSTLRAPLNLHPFAAGDSLTRRQLSDALGSLQNKRHVLVALSPGDHDDLLELLFPSFPPQR</sequence>
<dbReference type="OrthoDB" id="6382596at2759"/>
<evidence type="ECO:0000313" key="2">
    <source>
        <dbReference type="EMBL" id="CAD7237826.1"/>
    </source>
</evidence>
<dbReference type="InterPro" id="IPR036034">
    <property type="entry name" value="PDZ_sf"/>
</dbReference>
<gene>
    <name evidence="2" type="ORF">CTOB1V02_LOCUS15641</name>
</gene>
<dbReference type="Gene3D" id="2.30.42.10">
    <property type="match status" value="1"/>
</dbReference>
<name>A0A7R8WV60_9CRUS</name>
<dbReference type="GO" id="GO:0035331">
    <property type="term" value="P:negative regulation of hippo signaling"/>
    <property type="evidence" value="ECO:0007669"/>
    <property type="project" value="TreeGrafter"/>
</dbReference>
<dbReference type="GO" id="GO:0005886">
    <property type="term" value="C:plasma membrane"/>
    <property type="evidence" value="ECO:0007669"/>
    <property type="project" value="TreeGrafter"/>
</dbReference>
<dbReference type="EMBL" id="OB692488">
    <property type="protein sequence ID" value="CAD7237826.1"/>
    <property type="molecule type" value="Genomic_DNA"/>
</dbReference>
<dbReference type="SUPFAM" id="SSF50156">
    <property type="entry name" value="PDZ domain-like"/>
    <property type="match status" value="1"/>
</dbReference>
<feature type="region of interest" description="Disordered" evidence="1">
    <location>
        <begin position="47"/>
        <end position="76"/>
    </location>
</feature>